<dbReference type="EMBL" id="WIXE01022416">
    <property type="protein sequence ID" value="KAK5967506.1"/>
    <property type="molecule type" value="Genomic_DNA"/>
</dbReference>
<name>A0AAN8ET02_TRICO</name>
<protein>
    <submittedName>
        <fullName evidence="1">Uncharacterized protein</fullName>
    </submittedName>
</protein>
<evidence type="ECO:0000313" key="2">
    <source>
        <dbReference type="Proteomes" id="UP001331761"/>
    </source>
</evidence>
<gene>
    <name evidence="1" type="ORF">GCK32_012426</name>
</gene>
<evidence type="ECO:0000313" key="1">
    <source>
        <dbReference type="EMBL" id="KAK5967506.1"/>
    </source>
</evidence>
<dbReference type="AlphaFoldDB" id="A0AAN8ET02"/>
<keyword evidence="2" id="KW-1185">Reference proteome</keyword>
<accession>A0AAN8ET02</accession>
<reference evidence="1 2" key="1">
    <citation type="submission" date="2019-10" db="EMBL/GenBank/DDBJ databases">
        <title>Assembly and Annotation for the nematode Trichostrongylus colubriformis.</title>
        <authorList>
            <person name="Martin J."/>
        </authorList>
    </citation>
    <scope>NUCLEOTIDE SEQUENCE [LARGE SCALE GENOMIC DNA]</scope>
    <source>
        <strain evidence="1">G859</strain>
        <tissue evidence="1">Whole worm</tissue>
    </source>
</reference>
<organism evidence="1 2">
    <name type="scientific">Trichostrongylus colubriformis</name>
    <name type="common">Black scour worm</name>
    <dbReference type="NCBI Taxonomy" id="6319"/>
    <lineage>
        <taxon>Eukaryota</taxon>
        <taxon>Metazoa</taxon>
        <taxon>Ecdysozoa</taxon>
        <taxon>Nematoda</taxon>
        <taxon>Chromadorea</taxon>
        <taxon>Rhabditida</taxon>
        <taxon>Rhabditina</taxon>
        <taxon>Rhabditomorpha</taxon>
        <taxon>Strongyloidea</taxon>
        <taxon>Trichostrongylidae</taxon>
        <taxon>Trichostrongylus</taxon>
    </lineage>
</organism>
<sequence>MTHEQTFSSSSHDYLRTTVILFTLFLSKTFGSRRPLDTFRFEFAGKEPITRTFTSEERYKGFDQYQDATNIFLVSGDVLYTSRYSTDNVESLLHLTKATLHMCVEIQKIDLRYLAVNVVNIKGNCGGDWYS</sequence>
<proteinExistence type="predicted"/>
<dbReference type="Proteomes" id="UP001331761">
    <property type="component" value="Unassembled WGS sequence"/>
</dbReference>
<comment type="caution">
    <text evidence="1">The sequence shown here is derived from an EMBL/GenBank/DDBJ whole genome shotgun (WGS) entry which is preliminary data.</text>
</comment>